<evidence type="ECO:0000259" key="8">
    <source>
        <dbReference type="PROSITE" id="PS50960"/>
    </source>
</evidence>
<dbReference type="WBParaSite" id="Gr19_v10_g1576.t2">
    <property type="protein sequence ID" value="Gr19_v10_g1576.t2"/>
    <property type="gene ID" value="Gr19_v10_g1576"/>
</dbReference>
<feature type="compositionally biased region" description="Low complexity" evidence="7">
    <location>
        <begin position="227"/>
        <end position="253"/>
    </location>
</feature>
<dbReference type="Gene3D" id="1.10.10.60">
    <property type="entry name" value="Homeodomain-like"/>
    <property type="match status" value="2"/>
</dbReference>
<dbReference type="FunFam" id="1.10.10.60:FF:000019">
    <property type="entry name" value="Ligand-dependent corepressor isoform 1"/>
    <property type="match status" value="1"/>
</dbReference>
<organism evidence="9 10">
    <name type="scientific">Globodera rostochiensis</name>
    <name type="common">Golden nematode worm</name>
    <name type="synonym">Heterodera rostochiensis</name>
    <dbReference type="NCBI Taxonomy" id="31243"/>
    <lineage>
        <taxon>Eukaryota</taxon>
        <taxon>Metazoa</taxon>
        <taxon>Ecdysozoa</taxon>
        <taxon>Nematoda</taxon>
        <taxon>Chromadorea</taxon>
        <taxon>Rhabditida</taxon>
        <taxon>Tylenchina</taxon>
        <taxon>Tylenchomorpha</taxon>
        <taxon>Tylenchoidea</taxon>
        <taxon>Heteroderidae</taxon>
        <taxon>Heteroderinae</taxon>
        <taxon>Globodera</taxon>
    </lineage>
</organism>
<evidence type="ECO:0000256" key="3">
    <source>
        <dbReference type="ARBA" id="ARBA00023125"/>
    </source>
</evidence>
<accession>A0A914HCE2</accession>
<dbReference type="GO" id="GO:0005634">
    <property type="term" value="C:nucleus"/>
    <property type="evidence" value="ECO:0007669"/>
    <property type="project" value="UniProtKB-SubCell"/>
</dbReference>
<keyword evidence="3 6" id="KW-0238">DNA-binding</keyword>
<feature type="compositionally biased region" description="Polar residues" evidence="7">
    <location>
        <begin position="270"/>
        <end position="279"/>
    </location>
</feature>
<feature type="region of interest" description="Disordered" evidence="7">
    <location>
        <begin position="29"/>
        <end position="51"/>
    </location>
</feature>
<evidence type="ECO:0000256" key="1">
    <source>
        <dbReference type="ARBA" id="ARBA00004123"/>
    </source>
</evidence>
<name>A0A914HCE2_GLORO</name>
<evidence type="ECO:0000256" key="2">
    <source>
        <dbReference type="ARBA" id="ARBA00023015"/>
    </source>
</evidence>
<evidence type="ECO:0000256" key="6">
    <source>
        <dbReference type="PROSITE-ProRule" id="PRU00320"/>
    </source>
</evidence>
<reference evidence="10" key="1">
    <citation type="submission" date="2022-11" db="UniProtKB">
        <authorList>
            <consortium name="WormBaseParasite"/>
        </authorList>
    </citation>
    <scope>IDENTIFICATION</scope>
</reference>
<protein>
    <submittedName>
        <fullName evidence="10">HTH psq-type domain-containing protein</fullName>
    </submittedName>
</protein>
<keyword evidence="9" id="KW-1185">Reference proteome</keyword>
<keyword evidence="4" id="KW-0804">Transcription</keyword>
<dbReference type="PANTHER" id="PTHR21545:SF13">
    <property type="entry name" value="ECDYSONE-INDUCED PROTEIN 93F, ISOFORM C"/>
    <property type="match status" value="1"/>
</dbReference>
<dbReference type="PANTHER" id="PTHR21545">
    <property type="entry name" value="TRANSCRIPTION FACTOR MLR1/2"/>
    <property type="match status" value="1"/>
</dbReference>
<feature type="compositionally biased region" description="Basic and acidic residues" evidence="7">
    <location>
        <begin position="642"/>
        <end position="656"/>
    </location>
</feature>
<evidence type="ECO:0000256" key="5">
    <source>
        <dbReference type="ARBA" id="ARBA00023242"/>
    </source>
</evidence>
<evidence type="ECO:0000256" key="7">
    <source>
        <dbReference type="SAM" id="MobiDB-lite"/>
    </source>
</evidence>
<sequence length="874" mass="94370">MLLAQRPNYATDAANPPKRHYLHSFQYHRKNGSNTLPPPHPPISSRQNAASYPPRPSIFLRRFILFQRSVQNCHLTSADPPIFPATTFHNARSHPFNFSKKSSDVCNDRCSAERRVHCRELSKGSRQLLMLVGLENVFQRALGPRQWRKFGQAVKIASSRSYSADFELDLSKNCNWCLGSRQRVSSFGSQSLLTMNDALLDDSSSLGRQLSSTHLLPPLMTIPGHSSPPSASSSAASFSSSSIHSSSNASSSAHLPPDSPKRAPPPSETPLPSCSSSATNSVPDAMRLLAALHQQQQMLMGSAGAMNGAERMAMAAAIHLLGATMSSPASLNGGLSAGGSAMLSPPPAPAFLPAALLSSGFYPWPALLTPHPSFPFMALPNNSSSATSPSTPPNSVPNMFDIHQQLTMAWQSQLFALRLMSSFNEFCPPPTTADVQRDTMPSEDEALAFLAAFGKYSRTKSPTENGDQQPLDLTKSVGSLNQSSSLNAEKEKKASEKSRGGDQMLREFCQQVNKEVESGGNASAPPLLLIGIDGVGGGEDSSEAESPKLGTKRTYSQADLDAAVTDIRMGRLGTRRASVVYGIPRSTLRNKIYKLEAAEDNGDGSCKRRRLTAFALHKREQRLSVHRSLTESASGDSSFAEGEDRGGEGPGKRTADTPENAGEQSSEPVPLIAQMPSALLRQQSMPTFPLLGAGSAAGQFLKEFSSLIKQKVVSQSTKGAAEGEITETKGAKQQQQQLQQNFKTERREKNSTISSRPKRGQYRKYDKDALVRAVASVRSGEMSVHRAGSFYGVPHSTLEYKVKERNKLRMAKNKKSSGTNASPKNAGGEAQQSIANQKLSLLESEVQKTLEFVLNTVVHGAKTTEGETNTDRSV</sequence>
<feature type="region of interest" description="Disordered" evidence="7">
    <location>
        <begin position="458"/>
        <end position="503"/>
    </location>
</feature>
<dbReference type="GO" id="GO:0003677">
    <property type="term" value="F:DNA binding"/>
    <property type="evidence" value="ECO:0007669"/>
    <property type="project" value="UniProtKB-UniRule"/>
</dbReference>
<keyword evidence="2" id="KW-0805">Transcription regulation</keyword>
<evidence type="ECO:0000313" key="9">
    <source>
        <dbReference type="Proteomes" id="UP000887572"/>
    </source>
</evidence>
<dbReference type="SUPFAM" id="SSF46689">
    <property type="entry name" value="Homeodomain-like"/>
    <property type="match status" value="2"/>
</dbReference>
<dbReference type="InterPro" id="IPR007889">
    <property type="entry name" value="HTH_Psq"/>
</dbReference>
<feature type="domain" description="HTH psq-type" evidence="8">
    <location>
        <begin position="756"/>
        <end position="808"/>
    </location>
</feature>
<feature type="region of interest" description="Disordered" evidence="7">
    <location>
        <begin position="805"/>
        <end position="832"/>
    </location>
</feature>
<dbReference type="InterPro" id="IPR009057">
    <property type="entry name" value="Homeodomain-like_sf"/>
</dbReference>
<proteinExistence type="predicted"/>
<evidence type="ECO:0000313" key="10">
    <source>
        <dbReference type="WBParaSite" id="Gr19_v10_g1576.t2"/>
    </source>
</evidence>
<feature type="region of interest" description="Disordered" evidence="7">
    <location>
        <begin position="723"/>
        <end position="765"/>
    </location>
</feature>
<keyword evidence="5 6" id="KW-0539">Nucleus</keyword>
<evidence type="ECO:0000256" key="4">
    <source>
        <dbReference type="ARBA" id="ARBA00023163"/>
    </source>
</evidence>
<feature type="compositionally biased region" description="Polar residues" evidence="7">
    <location>
        <begin position="459"/>
        <end position="468"/>
    </location>
</feature>
<dbReference type="GO" id="GO:0006357">
    <property type="term" value="P:regulation of transcription by RNA polymerase II"/>
    <property type="evidence" value="ECO:0007669"/>
    <property type="project" value="TreeGrafter"/>
</dbReference>
<dbReference type="Pfam" id="PF05225">
    <property type="entry name" value="HTH_psq"/>
    <property type="match status" value="2"/>
</dbReference>
<feature type="region of interest" description="Disordered" evidence="7">
    <location>
        <begin position="217"/>
        <end position="279"/>
    </location>
</feature>
<feature type="compositionally biased region" description="Basic and acidic residues" evidence="7">
    <location>
        <begin position="488"/>
        <end position="500"/>
    </location>
</feature>
<feature type="region of interest" description="Disordered" evidence="7">
    <location>
        <begin position="624"/>
        <end position="669"/>
    </location>
</feature>
<comment type="subcellular location">
    <subcellularLocation>
        <location evidence="1 6">Nucleus</location>
    </subcellularLocation>
</comment>
<feature type="DNA-binding region" description="H-T-H motif" evidence="6">
    <location>
        <begin position="784"/>
        <end position="804"/>
    </location>
</feature>
<dbReference type="PROSITE" id="PS50960">
    <property type="entry name" value="HTH_PSQ"/>
    <property type="match status" value="1"/>
</dbReference>
<dbReference type="AlphaFoldDB" id="A0A914HCE2"/>
<dbReference type="Proteomes" id="UP000887572">
    <property type="component" value="Unplaced"/>
</dbReference>